<proteinExistence type="predicted"/>
<accession>A0A9W8N6I1</accession>
<name>A0A9W8N6I1_9PEZI</name>
<dbReference type="Proteomes" id="UP001148614">
    <property type="component" value="Unassembled WGS sequence"/>
</dbReference>
<dbReference type="EMBL" id="JANPWZ010002384">
    <property type="protein sequence ID" value="KAJ3559322.1"/>
    <property type="molecule type" value="Genomic_DNA"/>
</dbReference>
<organism evidence="2 3">
    <name type="scientific">Xylaria arbuscula</name>
    <dbReference type="NCBI Taxonomy" id="114810"/>
    <lineage>
        <taxon>Eukaryota</taxon>
        <taxon>Fungi</taxon>
        <taxon>Dikarya</taxon>
        <taxon>Ascomycota</taxon>
        <taxon>Pezizomycotina</taxon>
        <taxon>Sordariomycetes</taxon>
        <taxon>Xylariomycetidae</taxon>
        <taxon>Xylariales</taxon>
        <taxon>Xylariaceae</taxon>
        <taxon>Xylaria</taxon>
    </lineage>
</organism>
<feature type="compositionally biased region" description="Basic and acidic residues" evidence="1">
    <location>
        <begin position="16"/>
        <end position="34"/>
    </location>
</feature>
<evidence type="ECO:0000313" key="3">
    <source>
        <dbReference type="Proteomes" id="UP001148614"/>
    </source>
</evidence>
<gene>
    <name evidence="2" type="ORF">NPX13_g9549</name>
</gene>
<protein>
    <submittedName>
        <fullName evidence="2">Uncharacterized protein</fullName>
    </submittedName>
</protein>
<dbReference type="AlphaFoldDB" id="A0A9W8N6I1"/>
<feature type="region of interest" description="Disordered" evidence="1">
    <location>
        <begin position="1"/>
        <end position="34"/>
    </location>
</feature>
<evidence type="ECO:0000256" key="1">
    <source>
        <dbReference type="SAM" id="MobiDB-lite"/>
    </source>
</evidence>
<sequence>MARASGRTNALGSARWFKDATEQDDDVTHGSEREVADPGLDRRWDVWMVLISSGELSNMQDDVRLELQRPKPNSCVSGVLAAQPLDWAAGEREEEERGRA</sequence>
<evidence type="ECO:0000313" key="2">
    <source>
        <dbReference type="EMBL" id="KAJ3559322.1"/>
    </source>
</evidence>
<comment type="caution">
    <text evidence="2">The sequence shown here is derived from an EMBL/GenBank/DDBJ whole genome shotgun (WGS) entry which is preliminary data.</text>
</comment>
<feature type="compositionally biased region" description="Polar residues" evidence="1">
    <location>
        <begin position="1"/>
        <end position="11"/>
    </location>
</feature>
<reference evidence="2" key="1">
    <citation type="submission" date="2022-07" db="EMBL/GenBank/DDBJ databases">
        <title>Genome Sequence of Xylaria arbuscula.</title>
        <authorList>
            <person name="Buettner E."/>
        </authorList>
    </citation>
    <scope>NUCLEOTIDE SEQUENCE</scope>
    <source>
        <strain evidence="2">VT107</strain>
    </source>
</reference>
<keyword evidence="3" id="KW-1185">Reference proteome</keyword>